<dbReference type="InterPro" id="IPR001304">
    <property type="entry name" value="C-type_lectin-like"/>
</dbReference>
<keyword evidence="4" id="KW-0812">Transmembrane</keyword>
<keyword evidence="4" id="KW-0472">Membrane</keyword>
<dbReference type="GO" id="GO:0030246">
    <property type="term" value="F:carbohydrate binding"/>
    <property type="evidence" value="ECO:0007669"/>
    <property type="project" value="UniProtKB-KW"/>
</dbReference>
<reference evidence="6 7" key="1">
    <citation type="submission" date="2024-01" db="EMBL/GenBank/DDBJ databases">
        <authorList>
            <person name="Alioto T."/>
            <person name="Alioto T."/>
            <person name="Gomez Garrido J."/>
        </authorList>
    </citation>
    <scope>NUCLEOTIDE SEQUENCE [LARGE SCALE GENOMIC DNA]</scope>
</reference>
<dbReference type="EMBL" id="CAWUFR010000971">
    <property type="protein sequence ID" value="CAK6982223.1"/>
    <property type="molecule type" value="Genomic_DNA"/>
</dbReference>
<dbReference type="InterPro" id="IPR033989">
    <property type="entry name" value="CD209-like_CTLD"/>
</dbReference>
<keyword evidence="4" id="KW-1133">Transmembrane helix</keyword>
<accession>A0AAV1QDN8</accession>
<dbReference type="PROSITE" id="PS50041">
    <property type="entry name" value="C_TYPE_LECTIN_2"/>
    <property type="match status" value="1"/>
</dbReference>
<evidence type="ECO:0000313" key="6">
    <source>
        <dbReference type="EMBL" id="CAK6982223.1"/>
    </source>
</evidence>
<protein>
    <submittedName>
        <fullName evidence="6">CD209 antigen-like protein E</fullName>
    </submittedName>
</protein>
<gene>
    <name evidence="6" type="ORF">FSCOSCO3_A007719</name>
</gene>
<feature type="domain" description="C-type lectin" evidence="5">
    <location>
        <begin position="138"/>
        <end position="258"/>
    </location>
</feature>
<dbReference type="SMART" id="SM00034">
    <property type="entry name" value="CLECT"/>
    <property type="match status" value="1"/>
</dbReference>
<dbReference type="PANTHER" id="PTHR22803">
    <property type="entry name" value="MANNOSE, PHOSPHOLIPASE, LECTIN RECEPTOR RELATED"/>
    <property type="match status" value="1"/>
</dbReference>
<dbReference type="Pfam" id="PF00059">
    <property type="entry name" value="Lectin_C"/>
    <property type="match status" value="1"/>
</dbReference>
<feature type="transmembrane region" description="Helical" evidence="4">
    <location>
        <begin position="35"/>
        <end position="58"/>
    </location>
</feature>
<dbReference type="InterPro" id="IPR016187">
    <property type="entry name" value="CTDL_fold"/>
</dbReference>
<keyword evidence="1" id="KW-0430">Lectin</keyword>
<organism evidence="6 7">
    <name type="scientific">Scomber scombrus</name>
    <name type="common">Atlantic mackerel</name>
    <name type="synonym">Scomber vernalis</name>
    <dbReference type="NCBI Taxonomy" id="13677"/>
    <lineage>
        <taxon>Eukaryota</taxon>
        <taxon>Metazoa</taxon>
        <taxon>Chordata</taxon>
        <taxon>Craniata</taxon>
        <taxon>Vertebrata</taxon>
        <taxon>Euteleostomi</taxon>
        <taxon>Actinopterygii</taxon>
        <taxon>Neopterygii</taxon>
        <taxon>Teleostei</taxon>
        <taxon>Neoteleostei</taxon>
        <taxon>Acanthomorphata</taxon>
        <taxon>Pelagiaria</taxon>
        <taxon>Scombriformes</taxon>
        <taxon>Scombridae</taxon>
        <taxon>Scomber</taxon>
    </lineage>
</organism>
<evidence type="ECO:0000256" key="1">
    <source>
        <dbReference type="ARBA" id="ARBA00022734"/>
    </source>
</evidence>
<dbReference type="InterPro" id="IPR016186">
    <property type="entry name" value="C-type_lectin-like/link_sf"/>
</dbReference>
<proteinExistence type="predicted"/>
<evidence type="ECO:0000256" key="3">
    <source>
        <dbReference type="SAM" id="Coils"/>
    </source>
</evidence>
<keyword evidence="2" id="KW-1015">Disulfide bond</keyword>
<dbReference type="SUPFAM" id="SSF56436">
    <property type="entry name" value="C-type lectin-like"/>
    <property type="match status" value="1"/>
</dbReference>
<feature type="coiled-coil region" evidence="3">
    <location>
        <begin position="62"/>
        <end position="117"/>
    </location>
</feature>
<dbReference type="InterPro" id="IPR050111">
    <property type="entry name" value="C-type_lectin/snaclec_domain"/>
</dbReference>
<keyword evidence="7" id="KW-1185">Reference proteome</keyword>
<evidence type="ECO:0000256" key="2">
    <source>
        <dbReference type="ARBA" id="ARBA00023157"/>
    </source>
</evidence>
<sequence length="263" mass="29892">MEEIYVNVEHVKSIDSTRPTNQTGPRSSERRFHGAVVLCLGLLSVFLLAGLIGLGVYYRDVNHGLTEERDLLNANLTETTEELHQLQNLSKQNRDVIRSLTEERDLLNANLTETTKELHRLQCLSKQNQTCPAGWKMFSCSCYLLSSESGSWSIGRQDCRERGADLVVINSLEEQKFFSTFTEVKTMSWIGLTDIVTEGTWKWIDGTPLTLSYWGTNQPDNGGGTYGEEDCAHFYTGYKTLNNWNDLPCRVYVQWTCEKNADV</sequence>
<keyword evidence="3" id="KW-0175">Coiled coil</keyword>
<name>A0AAV1QDN8_SCOSC</name>
<evidence type="ECO:0000256" key="4">
    <source>
        <dbReference type="SAM" id="Phobius"/>
    </source>
</evidence>
<evidence type="ECO:0000259" key="5">
    <source>
        <dbReference type="PROSITE" id="PS50041"/>
    </source>
</evidence>
<dbReference type="CDD" id="cd03590">
    <property type="entry name" value="CLECT_DC-SIGN_like"/>
    <property type="match status" value="1"/>
</dbReference>
<comment type="caution">
    <text evidence="6">The sequence shown here is derived from an EMBL/GenBank/DDBJ whole genome shotgun (WGS) entry which is preliminary data.</text>
</comment>
<dbReference type="AlphaFoldDB" id="A0AAV1QDN8"/>
<evidence type="ECO:0000313" key="7">
    <source>
        <dbReference type="Proteomes" id="UP001314229"/>
    </source>
</evidence>
<dbReference type="Gene3D" id="3.10.100.10">
    <property type="entry name" value="Mannose-Binding Protein A, subunit A"/>
    <property type="match status" value="1"/>
</dbReference>
<dbReference type="Proteomes" id="UP001314229">
    <property type="component" value="Unassembled WGS sequence"/>
</dbReference>
<dbReference type="PROSITE" id="PS00615">
    <property type="entry name" value="C_TYPE_LECTIN_1"/>
    <property type="match status" value="1"/>
</dbReference>
<dbReference type="InterPro" id="IPR018378">
    <property type="entry name" value="C-type_lectin_CS"/>
</dbReference>